<feature type="region of interest" description="Disordered" evidence="1">
    <location>
        <begin position="67"/>
        <end position="135"/>
    </location>
</feature>
<feature type="compositionally biased region" description="Basic and acidic residues" evidence="1">
    <location>
        <begin position="88"/>
        <end position="104"/>
    </location>
</feature>
<reference evidence="2 3" key="1">
    <citation type="submission" date="2018-09" db="EMBL/GenBank/DDBJ databases">
        <title>Genomic investigation of the strawberry pathogen Phytophthora fragariae indicates pathogenicity is determined by transcriptional variation in three key races.</title>
        <authorList>
            <person name="Adams T.M."/>
            <person name="Armitage A.D."/>
            <person name="Sobczyk M.K."/>
            <person name="Bates H.J."/>
            <person name="Dunwell J.M."/>
            <person name="Nellist C.F."/>
            <person name="Harrison R.J."/>
        </authorList>
    </citation>
    <scope>NUCLEOTIDE SEQUENCE [LARGE SCALE GENOMIC DNA]</scope>
    <source>
        <strain evidence="2 3">BC-23</strain>
    </source>
</reference>
<protein>
    <submittedName>
        <fullName evidence="2">Uncharacterized protein</fullName>
    </submittedName>
</protein>
<sequence length="135" mass="15601">MHGGIWLQPDVERSPAAADSDRRPPSIISRPPSFKLFQAFEGRWATDDGRWAAAGVRRYGSQLRDGRWARSRGRRAAAGVRRYGSQLRDGRWKTNERRAADPRRQRWRALLDGAPTRLERGDRRDERAERGADRH</sequence>
<comment type="caution">
    <text evidence="2">The sequence shown here is derived from an EMBL/GenBank/DDBJ whole genome shotgun (WGS) entry which is preliminary data.</text>
</comment>
<feature type="region of interest" description="Disordered" evidence="1">
    <location>
        <begin position="1"/>
        <end position="31"/>
    </location>
</feature>
<evidence type="ECO:0000313" key="3">
    <source>
        <dbReference type="Proteomes" id="UP000476176"/>
    </source>
</evidence>
<dbReference type="EMBL" id="QXGC01001084">
    <property type="protein sequence ID" value="KAE9211729.1"/>
    <property type="molecule type" value="Genomic_DNA"/>
</dbReference>
<name>A0A6G0NK78_9STRA</name>
<organism evidence="2 3">
    <name type="scientific">Phytophthora fragariae</name>
    <dbReference type="NCBI Taxonomy" id="53985"/>
    <lineage>
        <taxon>Eukaryota</taxon>
        <taxon>Sar</taxon>
        <taxon>Stramenopiles</taxon>
        <taxon>Oomycota</taxon>
        <taxon>Peronosporomycetes</taxon>
        <taxon>Peronosporales</taxon>
        <taxon>Peronosporaceae</taxon>
        <taxon>Phytophthora</taxon>
    </lineage>
</organism>
<gene>
    <name evidence="2" type="ORF">PF004_g15839</name>
</gene>
<dbReference type="AlphaFoldDB" id="A0A6G0NK78"/>
<evidence type="ECO:0000256" key="1">
    <source>
        <dbReference type="SAM" id="MobiDB-lite"/>
    </source>
</evidence>
<feature type="compositionally biased region" description="Basic and acidic residues" evidence="1">
    <location>
        <begin position="117"/>
        <end position="135"/>
    </location>
</feature>
<proteinExistence type="predicted"/>
<accession>A0A6G0NK78</accession>
<evidence type="ECO:0000313" key="2">
    <source>
        <dbReference type="EMBL" id="KAE9211729.1"/>
    </source>
</evidence>
<dbReference type="Proteomes" id="UP000476176">
    <property type="component" value="Unassembled WGS sequence"/>
</dbReference>